<evidence type="ECO:0000259" key="1">
    <source>
        <dbReference type="Pfam" id="PF00534"/>
    </source>
</evidence>
<dbReference type="PANTHER" id="PTHR45947:SF3">
    <property type="entry name" value="SULFOQUINOVOSYL TRANSFERASE SQD2"/>
    <property type="match status" value="1"/>
</dbReference>
<evidence type="ECO:0000313" key="3">
    <source>
        <dbReference type="EMBL" id="MCM1992501.1"/>
    </source>
</evidence>
<keyword evidence="4" id="KW-1185">Reference proteome</keyword>
<evidence type="ECO:0000259" key="2">
    <source>
        <dbReference type="Pfam" id="PF13477"/>
    </source>
</evidence>
<feature type="domain" description="Glycosyl transferase family 1" evidence="1">
    <location>
        <begin position="174"/>
        <end position="333"/>
    </location>
</feature>
<feature type="domain" description="Glycosyltransferase subfamily 4-like N-terminal" evidence="2">
    <location>
        <begin position="2"/>
        <end position="140"/>
    </location>
</feature>
<organism evidence="3 4">
    <name type="scientific">Oceanirhabdus seepicola</name>
    <dbReference type="NCBI Taxonomy" id="2828781"/>
    <lineage>
        <taxon>Bacteria</taxon>
        <taxon>Bacillati</taxon>
        <taxon>Bacillota</taxon>
        <taxon>Clostridia</taxon>
        <taxon>Eubacteriales</taxon>
        <taxon>Clostridiaceae</taxon>
        <taxon>Oceanirhabdus</taxon>
    </lineage>
</organism>
<protein>
    <submittedName>
        <fullName evidence="3">Glycosyltransferase family 4 protein</fullName>
    </submittedName>
</protein>
<sequence length="357" mass="40607">MKICFLADASSSHTIKWCDFFKKRGYEVHVISFNYGEIAGVTVHTLGVEKKDMNTDTSLKKIRYITKFFEIKKLIKKISPDILHAHYASSYGLIGALSSFHPYILSVWGSDVYLFPKKGKIFKKILEFNLKKADVIFSTSKDMAVEANKYTKKQIILTPFGIDIEKFKPYPVVKSDEKIRICIVKSLEKVYGIDLAIKAFSELCERYDNLELFIGGDGSQKEELLKLSNDLGHIDKINFLGKLNWKEIVDVYNSCHFGVFPSMSESFGVSALEAEACGIPVIVSNAGGFPEVVDNNNSGFIFEKGNVEELKKLMEKLINGKQLRDSMGRRGREFVLSKYKEEECFKEVINIYDEIIK</sequence>
<comment type="caution">
    <text evidence="3">The sequence shown here is derived from an EMBL/GenBank/DDBJ whole genome shotgun (WGS) entry which is preliminary data.</text>
</comment>
<evidence type="ECO:0000313" key="4">
    <source>
        <dbReference type="Proteomes" id="UP001056429"/>
    </source>
</evidence>
<dbReference type="AlphaFoldDB" id="A0A9J6PB58"/>
<dbReference type="InterPro" id="IPR050194">
    <property type="entry name" value="Glycosyltransferase_grp1"/>
</dbReference>
<accession>A0A9J6PB58</accession>
<dbReference type="Pfam" id="PF13477">
    <property type="entry name" value="Glyco_trans_4_2"/>
    <property type="match status" value="1"/>
</dbReference>
<dbReference type="InterPro" id="IPR001296">
    <property type="entry name" value="Glyco_trans_1"/>
</dbReference>
<dbReference type="InterPro" id="IPR028098">
    <property type="entry name" value="Glyco_trans_4-like_N"/>
</dbReference>
<reference evidence="3" key="2">
    <citation type="submission" date="2021-04" db="EMBL/GenBank/DDBJ databases">
        <authorList>
            <person name="Dong X."/>
        </authorList>
    </citation>
    <scope>NUCLEOTIDE SEQUENCE</scope>
    <source>
        <strain evidence="3">ZWT</strain>
    </source>
</reference>
<dbReference type="PANTHER" id="PTHR45947">
    <property type="entry name" value="SULFOQUINOVOSYL TRANSFERASE SQD2"/>
    <property type="match status" value="1"/>
</dbReference>
<reference evidence="3" key="1">
    <citation type="journal article" date="2021" name="mSystems">
        <title>Bacteria and Archaea Synergistically Convert Glycine Betaine to Biogenic Methane in the Formosa Cold Seep of the South China Sea.</title>
        <authorList>
            <person name="Li L."/>
            <person name="Zhang W."/>
            <person name="Zhang S."/>
            <person name="Song L."/>
            <person name="Sun Q."/>
            <person name="Zhang H."/>
            <person name="Xiang H."/>
            <person name="Dong X."/>
        </authorList>
    </citation>
    <scope>NUCLEOTIDE SEQUENCE</scope>
    <source>
        <strain evidence="3">ZWT</strain>
    </source>
</reference>
<proteinExistence type="predicted"/>
<dbReference type="Pfam" id="PF00534">
    <property type="entry name" value="Glycos_transf_1"/>
    <property type="match status" value="1"/>
</dbReference>
<dbReference type="GO" id="GO:0016757">
    <property type="term" value="F:glycosyltransferase activity"/>
    <property type="evidence" value="ECO:0007669"/>
    <property type="project" value="InterPro"/>
</dbReference>
<dbReference type="EMBL" id="JAGSOJ010000006">
    <property type="protein sequence ID" value="MCM1992501.1"/>
    <property type="molecule type" value="Genomic_DNA"/>
</dbReference>
<dbReference type="CDD" id="cd03801">
    <property type="entry name" value="GT4_PimA-like"/>
    <property type="match status" value="1"/>
</dbReference>
<dbReference type="SUPFAM" id="SSF53756">
    <property type="entry name" value="UDP-Glycosyltransferase/glycogen phosphorylase"/>
    <property type="match status" value="1"/>
</dbReference>
<name>A0A9J6PB58_9CLOT</name>
<dbReference type="Gene3D" id="3.40.50.2000">
    <property type="entry name" value="Glycogen Phosphorylase B"/>
    <property type="match status" value="2"/>
</dbReference>
<dbReference type="RefSeq" id="WP_250861664.1">
    <property type="nucleotide sequence ID" value="NZ_JAGSOJ010000006.1"/>
</dbReference>
<gene>
    <name evidence="3" type="ORF">KDK92_22535</name>
</gene>
<dbReference type="Proteomes" id="UP001056429">
    <property type="component" value="Unassembled WGS sequence"/>
</dbReference>